<sequence>MKGPGAHPLRALSRSCRLVPRPLSPEGPSAGLRRSGGPAGPSPRSAPPAARPASSDSGPRGSSPAAAARGWPGTRGTGPHSRAPRSSRTPTGRTSCARPPCRRLRQDNAHTDVNVPLPLCQVPWGPARLPPEAGPVCMPRKGRDKTCNCRATPTGDCGVLPGSRMVTLIYPRRPVVHP</sequence>
<reference evidence="3" key="1">
    <citation type="journal article" date="2015" name="J. Biotechnol.">
        <title>Complete genome sequence of Streptomyces ambofaciens ATCC 23877, the spiramycin producer.</title>
        <authorList>
            <person name="Thibessard A."/>
            <person name="Haas D."/>
            <person name="Gerbaud C."/>
            <person name="Aigle B."/>
            <person name="Lautru S."/>
            <person name="Pernodet J.L."/>
            <person name="Leblond P."/>
        </authorList>
    </citation>
    <scope>NUCLEOTIDE SEQUENCE [LARGE SCALE GENOMIC DNA]</scope>
    <source>
        <strain evidence="3">ATCC 23877 / 3486 / DSM 40053 / JCM 4204 / NBRC 12836 / NRRL B-2516</strain>
    </source>
</reference>
<dbReference type="Proteomes" id="UP000061018">
    <property type="component" value="Chromosome"/>
</dbReference>
<proteinExistence type="predicted"/>
<evidence type="ECO:0000256" key="1">
    <source>
        <dbReference type="SAM" id="MobiDB-lite"/>
    </source>
</evidence>
<organism evidence="2 3">
    <name type="scientific">Streptomyces ambofaciens (strain ATCC 23877 / 3486 / DSM 40053 / JCM 4204 / NBRC 12836 / NRRL B-2516)</name>
    <dbReference type="NCBI Taxonomy" id="278992"/>
    <lineage>
        <taxon>Bacteria</taxon>
        <taxon>Bacillati</taxon>
        <taxon>Actinomycetota</taxon>
        <taxon>Actinomycetes</taxon>
        <taxon>Kitasatosporales</taxon>
        <taxon>Streptomycetaceae</taxon>
        <taxon>Streptomyces</taxon>
    </lineage>
</organism>
<evidence type="ECO:0000313" key="3">
    <source>
        <dbReference type="Proteomes" id="UP000061018"/>
    </source>
</evidence>
<dbReference type="KEGG" id="samb:SAM23877_3005"/>
<dbReference type="EMBL" id="CP012382">
    <property type="protein sequence ID" value="AKZ56054.1"/>
    <property type="molecule type" value="Genomic_DNA"/>
</dbReference>
<feature type="region of interest" description="Disordered" evidence="1">
    <location>
        <begin position="1"/>
        <end position="109"/>
    </location>
</feature>
<feature type="compositionally biased region" description="Low complexity" evidence="1">
    <location>
        <begin position="51"/>
        <end position="70"/>
    </location>
</feature>
<accession>A0A0K2AST5</accession>
<dbReference type="AlphaFoldDB" id="A0A0K2AST5"/>
<protein>
    <submittedName>
        <fullName evidence="2">Uncharacterized protein</fullName>
    </submittedName>
</protein>
<feature type="compositionally biased region" description="Pro residues" evidence="1">
    <location>
        <begin position="40"/>
        <end position="50"/>
    </location>
</feature>
<feature type="compositionally biased region" description="Polar residues" evidence="1">
    <location>
        <begin position="84"/>
        <end position="94"/>
    </location>
</feature>
<evidence type="ECO:0000313" key="2">
    <source>
        <dbReference type="EMBL" id="AKZ56054.1"/>
    </source>
</evidence>
<gene>
    <name evidence="2" type="ORF">SAM23877_3005</name>
</gene>
<name>A0A0K2AST5_STRA7</name>